<keyword evidence="5 10" id="KW-0132">Cell division</keyword>
<dbReference type="OrthoDB" id="5293923at2"/>
<comment type="function">
    <text evidence="10">Part of the Tol-Pal system, which plays a role in outer membrane invagination during cell division and is important for maintaining outer membrane integrity.</text>
</comment>
<dbReference type="InterPro" id="IPR014168">
    <property type="entry name" value="Tol-Pal_TolR"/>
</dbReference>
<protein>
    <recommendedName>
        <fullName evidence="10">Tol-Pal system protein TolR</fullName>
    </recommendedName>
</protein>
<evidence type="ECO:0000256" key="1">
    <source>
        <dbReference type="ARBA" id="ARBA00004162"/>
    </source>
</evidence>
<evidence type="ECO:0000313" key="12">
    <source>
        <dbReference type="Proteomes" id="UP000231632"/>
    </source>
</evidence>
<evidence type="ECO:0000256" key="2">
    <source>
        <dbReference type="ARBA" id="ARBA00005811"/>
    </source>
</evidence>
<evidence type="ECO:0000256" key="3">
    <source>
        <dbReference type="ARBA" id="ARBA00022475"/>
    </source>
</evidence>
<dbReference type="PANTHER" id="PTHR30558">
    <property type="entry name" value="EXBD MEMBRANE COMPONENT OF PMF-DRIVEN MACROMOLECULE IMPORT SYSTEM"/>
    <property type="match status" value="1"/>
</dbReference>
<gene>
    <name evidence="10" type="primary">tolR</name>
    <name evidence="11" type="ORF">MMIC_P2080</name>
</gene>
<accession>A0A1L8CQA6</accession>
<evidence type="ECO:0000313" key="11">
    <source>
        <dbReference type="EMBL" id="GAV21101.1"/>
    </source>
</evidence>
<dbReference type="RefSeq" id="WP_072660409.1">
    <property type="nucleotide sequence ID" value="NZ_BDFD01000021.1"/>
</dbReference>
<evidence type="ECO:0000256" key="7">
    <source>
        <dbReference type="ARBA" id="ARBA00022989"/>
    </source>
</evidence>
<keyword evidence="8 10" id="KW-0472">Membrane</keyword>
<sequence>MWAGQSKWTKDTEPMGEINVTPLVDVMLVLLIIFMVTAPLLTQGVNVDLPDADAPAMQQNLEPLVVSIKANGQLYIQKKNISIKQLAPRIEAIRKEKPGLPVFIRGDAKTPYGKVAEVMSLLETAGIKKVGLVTEPHR</sequence>
<keyword evidence="4 10" id="KW-0997">Cell inner membrane</keyword>
<dbReference type="GO" id="GO:0005886">
    <property type="term" value="C:plasma membrane"/>
    <property type="evidence" value="ECO:0007669"/>
    <property type="project" value="UniProtKB-SubCell"/>
</dbReference>
<dbReference type="Pfam" id="PF02472">
    <property type="entry name" value="ExbD"/>
    <property type="match status" value="1"/>
</dbReference>
<comment type="subunit">
    <text evidence="10">The Tol-Pal system is composed of five core proteins: the inner membrane proteins TolA, TolQ and TolR, the periplasmic protein TolB and the outer membrane protein Pal. They form a network linking the inner and outer membranes and the peptidoglycan layer.</text>
</comment>
<dbReference type="Proteomes" id="UP000231632">
    <property type="component" value="Unassembled WGS sequence"/>
</dbReference>
<dbReference type="NCBIfam" id="TIGR02801">
    <property type="entry name" value="tolR"/>
    <property type="match status" value="1"/>
</dbReference>
<evidence type="ECO:0000256" key="8">
    <source>
        <dbReference type="ARBA" id="ARBA00023136"/>
    </source>
</evidence>
<name>A0A1L8CQA6_9PROT</name>
<comment type="similarity">
    <text evidence="2 10">Belongs to the ExbD/TolR family.</text>
</comment>
<evidence type="ECO:0000256" key="4">
    <source>
        <dbReference type="ARBA" id="ARBA00022519"/>
    </source>
</evidence>
<dbReference type="GO" id="GO:0015031">
    <property type="term" value="P:protein transport"/>
    <property type="evidence" value="ECO:0007669"/>
    <property type="project" value="InterPro"/>
</dbReference>
<dbReference type="STRING" id="1921010.MMIC_P2080"/>
<evidence type="ECO:0000256" key="5">
    <source>
        <dbReference type="ARBA" id="ARBA00022618"/>
    </source>
</evidence>
<comment type="caution">
    <text evidence="11">The sequence shown here is derived from an EMBL/GenBank/DDBJ whole genome shotgun (WGS) entry which is preliminary data.</text>
</comment>
<keyword evidence="3 10" id="KW-1003">Cell membrane</keyword>
<dbReference type="InterPro" id="IPR003400">
    <property type="entry name" value="ExbD"/>
</dbReference>
<evidence type="ECO:0000256" key="9">
    <source>
        <dbReference type="ARBA" id="ARBA00023306"/>
    </source>
</evidence>
<feature type="transmembrane region" description="Helical" evidence="10">
    <location>
        <begin position="20"/>
        <end position="41"/>
    </location>
</feature>
<evidence type="ECO:0000256" key="10">
    <source>
        <dbReference type="HAMAP-Rule" id="MF_02203"/>
    </source>
</evidence>
<dbReference type="EMBL" id="BDFD01000021">
    <property type="protein sequence ID" value="GAV21101.1"/>
    <property type="molecule type" value="Genomic_DNA"/>
</dbReference>
<keyword evidence="6 10" id="KW-0812">Transmembrane</keyword>
<keyword evidence="12" id="KW-1185">Reference proteome</keyword>
<keyword evidence="7 10" id="KW-1133">Transmembrane helix</keyword>
<dbReference type="HAMAP" id="MF_02203">
    <property type="entry name" value="TolR"/>
    <property type="match status" value="1"/>
</dbReference>
<dbReference type="Gene3D" id="3.30.420.270">
    <property type="match status" value="1"/>
</dbReference>
<organism evidence="11 12">
    <name type="scientific">Mariprofundus micogutta</name>
    <dbReference type="NCBI Taxonomy" id="1921010"/>
    <lineage>
        <taxon>Bacteria</taxon>
        <taxon>Pseudomonadati</taxon>
        <taxon>Pseudomonadota</taxon>
        <taxon>Candidatius Mariprofundia</taxon>
        <taxon>Mariprofundales</taxon>
        <taxon>Mariprofundaceae</taxon>
        <taxon>Mariprofundus</taxon>
    </lineage>
</organism>
<comment type="subcellular location">
    <subcellularLocation>
        <location evidence="10">Cell inner membrane</location>
        <topology evidence="10">Single-pass membrane protein</topology>
    </subcellularLocation>
    <subcellularLocation>
        <location evidence="1">Cell membrane</location>
        <topology evidence="1">Single-pass membrane protein</topology>
    </subcellularLocation>
</comment>
<dbReference type="GO" id="GO:0022857">
    <property type="term" value="F:transmembrane transporter activity"/>
    <property type="evidence" value="ECO:0007669"/>
    <property type="project" value="InterPro"/>
</dbReference>
<dbReference type="PANTHER" id="PTHR30558:SF7">
    <property type="entry name" value="TOL-PAL SYSTEM PROTEIN TOLR"/>
    <property type="match status" value="1"/>
</dbReference>
<keyword evidence="9 10" id="KW-0131">Cell cycle</keyword>
<proteinExistence type="inferred from homology"/>
<dbReference type="AlphaFoldDB" id="A0A1L8CQA6"/>
<reference evidence="11 12" key="1">
    <citation type="journal article" date="2017" name="Arch. Microbiol.">
        <title>Mariprofundus micogutta sp. nov., a novel iron-oxidizing zetaproteobacterium isolated from a deep-sea hydrothermal field at the Bayonnaise knoll of the Izu-Ogasawara arc, and a description of Mariprofundales ord. nov. and Zetaproteobacteria classis nov.</title>
        <authorList>
            <person name="Makita H."/>
            <person name="Tanaka E."/>
            <person name="Mitsunobu S."/>
            <person name="Miyazaki M."/>
            <person name="Nunoura T."/>
            <person name="Uematsu K."/>
            <person name="Takaki Y."/>
            <person name="Nishi S."/>
            <person name="Shimamura S."/>
            <person name="Takai K."/>
        </authorList>
    </citation>
    <scope>NUCLEOTIDE SEQUENCE [LARGE SCALE GENOMIC DNA]</scope>
    <source>
        <strain evidence="11 12">ET2</strain>
    </source>
</reference>
<evidence type="ECO:0000256" key="6">
    <source>
        <dbReference type="ARBA" id="ARBA00022692"/>
    </source>
</evidence>
<dbReference type="GO" id="GO:0051301">
    <property type="term" value="P:cell division"/>
    <property type="evidence" value="ECO:0007669"/>
    <property type="project" value="UniProtKB-UniRule"/>
</dbReference>